<keyword evidence="2" id="KW-0812">Transmembrane</keyword>
<organism evidence="3 4">
    <name type="scientific">Cohnella ginsengisoli</name>
    <dbReference type="NCBI Taxonomy" id="425004"/>
    <lineage>
        <taxon>Bacteria</taxon>
        <taxon>Bacillati</taxon>
        <taxon>Bacillota</taxon>
        <taxon>Bacilli</taxon>
        <taxon>Bacillales</taxon>
        <taxon>Paenibacillaceae</taxon>
        <taxon>Cohnella</taxon>
    </lineage>
</organism>
<protein>
    <submittedName>
        <fullName evidence="3">MgtE protein</fullName>
    </submittedName>
</protein>
<evidence type="ECO:0000313" key="3">
    <source>
        <dbReference type="EMBL" id="MDG0793546.1"/>
    </source>
</evidence>
<dbReference type="AlphaFoldDB" id="A0A9X4KKQ1"/>
<dbReference type="Proteomes" id="UP001153387">
    <property type="component" value="Unassembled WGS sequence"/>
</dbReference>
<accession>A0A9X4KKQ1</accession>
<keyword evidence="2" id="KW-1133">Transmembrane helix</keyword>
<evidence type="ECO:0000256" key="1">
    <source>
        <dbReference type="SAM" id="Coils"/>
    </source>
</evidence>
<evidence type="ECO:0000256" key="2">
    <source>
        <dbReference type="SAM" id="Phobius"/>
    </source>
</evidence>
<name>A0A9X4KKQ1_9BACL</name>
<feature type="coiled-coil region" evidence="1">
    <location>
        <begin position="106"/>
        <end position="133"/>
    </location>
</feature>
<proteinExistence type="predicted"/>
<reference evidence="3 4" key="1">
    <citation type="submission" date="2022-10" db="EMBL/GenBank/DDBJ databases">
        <title>Comparative genomic analysis of Cohnella hashimotonis sp. nov., isolated from the International Space Station.</title>
        <authorList>
            <person name="Simpson A."/>
            <person name="Venkateswaran K."/>
        </authorList>
    </citation>
    <scope>NUCLEOTIDE SEQUENCE [LARGE SCALE GENOMIC DNA]</scope>
    <source>
        <strain evidence="3 4">DSM 18997</strain>
    </source>
</reference>
<dbReference type="EMBL" id="JAPDHZ010000004">
    <property type="protein sequence ID" value="MDG0793546.1"/>
    <property type="molecule type" value="Genomic_DNA"/>
</dbReference>
<dbReference type="Gene3D" id="1.10.220.30">
    <property type="match status" value="1"/>
</dbReference>
<dbReference type="RefSeq" id="WP_277567313.1">
    <property type="nucleotide sequence ID" value="NZ_JAPDHZ010000004.1"/>
</dbReference>
<gene>
    <name evidence="3" type="ORF">OMP38_23950</name>
</gene>
<evidence type="ECO:0000313" key="4">
    <source>
        <dbReference type="Proteomes" id="UP001153387"/>
    </source>
</evidence>
<keyword evidence="2" id="KW-0472">Membrane</keyword>
<comment type="caution">
    <text evidence="3">The sequence shown here is derived from an EMBL/GenBank/DDBJ whole genome shotgun (WGS) entry which is preliminary data.</text>
</comment>
<dbReference type="SUPFAM" id="SSF158791">
    <property type="entry name" value="MgtE N-terminal domain-like"/>
    <property type="match status" value="1"/>
</dbReference>
<keyword evidence="4" id="KW-1185">Reference proteome</keyword>
<keyword evidence="1" id="KW-0175">Coiled coil</keyword>
<sequence>MADASAEKNGYSGFERFLFFITPIVFTAILLFVLLLMFNPSWREKAQTIGNQIPVIDSLVPDVKSTVDPAQQSEVESVSEARTKLAELKALLSQRDAALKAADAKSVTQQKTIADLQEKIAALDKQASDHQINQDAYQAKIRGLADMYGKMTPGKAAPIMESLTAEEAALVMGAMNDASRGRILEKMTPAVAADITMRLKDADGVTNQQIAALQARVKQLESKTKTASSPLDSAALASTFSSMNAASAADLLLKMASTEQTKTLRILSAMDNTARSGVLAAMSQKDAEKAATLVSKLVPANP</sequence>
<feature type="transmembrane region" description="Helical" evidence="2">
    <location>
        <begin position="17"/>
        <end position="38"/>
    </location>
</feature>